<protein>
    <submittedName>
        <fullName evidence="1">Uncharacterized protein</fullName>
    </submittedName>
</protein>
<dbReference type="RefSeq" id="WP_128640366.1">
    <property type="nucleotide sequence ID" value="NZ_CP008947.1"/>
</dbReference>
<evidence type="ECO:0000313" key="2">
    <source>
        <dbReference type="Proteomes" id="UP000028488"/>
    </source>
</evidence>
<dbReference type="EMBL" id="CP008947">
    <property type="protein sequence ID" value="AII07151.1"/>
    <property type="molecule type" value="Genomic_DNA"/>
</dbReference>
<organism evidence="1 2">
    <name type="scientific">Rhodococcus opacus</name>
    <name type="common">Nocardia opaca</name>
    <dbReference type="NCBI Taxonomy" id="37919"/>
    <lineage>
        <taxon>Bacteria</taxon>
        <taxon>Bacillati</taxon>
        <taxon>Actinomycetota</taxon>
        <taxon>Actinomycetes</taxon>
        <taxon>Mycobacteriales</taxon>
        <taxon>Nocardiaceae</taxon>
        <taxon>Rhodococcus</taxon>
    </lineage>
</organism>
<gene>
    <name evidence="1" type="ORF">EP51_21840</name>
</gene>
<proteinExistence type="predicted"/>
<dbReference type="Proteomes" id="UP000028488">
    <property type="component" value="Chromosome"/>
</dbReference>
<accession>A0A076EMY1</accession>
<reference evidence="1 2" key="1">
    <citation type="submission" date="2014-07" db="EMBL/GenBank/DDBJ databases">
        <title>Genome Sequence of Rhodococcus opacus Strain R7, a Biodegrader of Mono- and Polycyclic Aromatic Hydrocarbons.</title>
        <authorList>
            <person name="Di Gennaro P."/>
            <person name="Zampolli J."/>
            <person name="Presti I."/>
            <person name="Cappelletti M."/>
            <person name="D'Ursi P."/>
            <person name="Orro A."/>
            <person name="Mezzelani A."/>
            <person name="Milanesi L."/>
        </authorList>
    </citation>
    <scope>NUCLEOTIDE SEQUENCE [LARGE SCALE GENOMIC DNA]</scope>
    <source>
        <strain evidence="1 2">R7</strain>
    </source>
</reference>
<name>A0A076EMY1_RHOOP</name>
<dbReference type="eggNOG" id="ENOG5031TSH">
    <property type="taxonomic scope" value="Bacteria"/>
</dbReference>
<dbReference type="AlphaFoldDB" id="A0A076EMY1"/>
<dbReference type="InterPro" id="IPR048868">
    <property type="entry name" value="OGG-like_put"/>
</dbReference>
<sequence>MSRLDEGFTPPKACVQWCQLRSYDLHVLDDGVEEDLGWWNDHLDRAGHDIRLRGRDLDGRIVEGGRATLQRNDLRIGTDLVETDHDSLGLLFLCAAWQGSHRNRKAMRRFPDVHNPHLTRPDESPLAKTLTVLDTCVRDRRLHDQPGGSWSGWPDTPGVGVSLMATFLWAAQASTNGGRAQLIDQFGVSTLIHEGWLEDPSVTGFTRRRYDRYVELLTRWATDIGTSPELVEMWLVQRWSARVREAREGSRAEPTLF</sequence>
<dbReference type="Pfam" id="PF21790">
    <property type="entry name" value="OGG"/>
    <property type="match status" value="1"/>
</dbReference>
<evidence type="ECO:0000313" key="1">
    <source>
        <dbReference type="EMBL" id="AII07151.1"/>
    </source>
</evidence>